<dbReference type="RefSeq" id="XP_025578348.1">
    <property type="nucleotide sequence ID" value="XM_025723692.1"/>
</dbReference>
<dbReference type="AlphaFoldDB" id="A0A395H7V3"/>
<evidence type="ECO:0000259" key="2">
    <source>
        <dbReference type="Pfam" id="PF25545"/>
    </source>
</evidence>
<feature type="region of interest" description="Disordered" evidence="1">
    <location>
        <begin position="128"/>
        <end position="147"/>
    </location>
</feature>
<reference evidence="3 4" key="1">
    <citation type="submission" date="2018-02" db="EMBL/GenBank/DDBJ databases">
        <title>The genomes of Aspergillus section Nigri reveals drivers in fungal speciation.</title>
        <authorList>
            <consortium name="DOE Joint Genome Institute"/>
            <person name="Vesth T.C."/>
            <person name="Nybo J."/>
            <person name="Theobald S."/>
            <person name="Brandl J."/>
            <person name="Frisvad J.C."/>
            <person name="Nielsen K.F."/>
            <person name="Lyhne E.K."/>
            <person name="Kogle M.E."/>
            <person name="Kuo A."/>
            <person name="Riley R."/>
            <person name="Clum A."/>
            <person name="Nolan M."/>
            <person name="Lipzen A."/>
            <person name="Salamov A."/>
            <person name="Henrissat B."/>
            <person name="Wiebenga A."/>
            <person name="De vries R.P."/>
            <person name="Grigoriev I.V."/>
            <person name="Mortensen U.H."/>
            <person name="Andersen M.R."/>
            <person name="Baker S.E."/>
        </authorList>
    </citation>
    <scope>NUCLEOTIDE SEQUENCE [LARGE SCALE GENOMIC DNA]</scope>
    <source>
        <strain evidence="3 4">CBS 121593</strain>
    </source>
</reference>
<name>A0A395H7V3_9EURO</name>
<proteinExistence type="predicted"/>
<organism evidence="3 4">
    <name type="scientific">Aspergillus ibericus CBS 121593</name>
    <dbReference type="NCBI Taxonomy" id="1448316"/>
    <lineage>
        <taxon>Eukaryota</taxon>
        <taxon>Fungi</taxon>
        <taxon>Dikarya</taxon>
        <taxon>Ascomycota</taxon>
        <taxon>Pezizomycotina</taxon>
        <taxon>Eurotiomycetes</taxon>
        <taxon>Eurotiomycetidae</taxon>
        <taxon>Eurotiales</taxon>
        <taxon>Aspergillaceae</taxon>
        <taxon>Aspergillus</taxon>
        <taxon>Aspergillus subgen. Circumdati</taxon>
    </lineage>
</organism>
<dbReference type="VEuPathDB" id="FungiDB:BO80DRAFT_491275"/>
<evidence type="ECO:0000313" key="4">
    <source>
        <dbReference type="Proteomes" id="UP000249402"/>
    </source>
</evidence>
<gene>
    <name evidence="3" type="ORF">BO80DRAFT_491275</name>
</gene>
<feature type="compositionally biased region" description="Polar residues" evidence="1">
    <location>
        <begin position="1"/>
        <end position="11"/>
    </location>
</feature>
<accession>A0A395H7V3</accession>
<dbReference type="Proteomes" id="UP000249402">
    <property type="component" value="Unassembled WGS sequence"/>
</dbReference>
<dbReference type="Pfam" id="PF25545">
    <property type="entry name" value="DUF7924"/>
    <property type="match status" value="1"/>
</dbReference>
<feature type="region of interest" description="Disordered" evidence="1">
    <location>
        <begin position="156"/>
        <end position="198"/>
    </location>
</feature>
<keyword evidence="4" id="KW-1185">Reference proteome</keyword>
<protein>
    <recommendedName>
        <fullName evidence="2">DUF7924 domain-containing protein</fullName>
    </recommendedName>
</protein>
<feature type="region of interest" description="Disordered" evidence="1">
    <location>
        <begin position="1"/>
        <end position="37"/>
    </location>
</feature>
<dbReference type="OrthoDB" id="5372703at2759"/>
<evidence type="ECO:0000313" key="3">
    <source>
        <dbReference type="EMBL" id="RAL04021.1"/>
    </source>
</evidence>
<feature type="compositionally biased region" description="Polar residues" evidence="1">
    <location>
        <begin position="169"/>
        <end position="191"/>
    </location>
</feature>
<dbReference type="GeneID" id="37228557"/>
<dbReference type="InterPro" id="IPR057684">
    <property type="entry name" value="DUF7924"/>
</dbReference>
<sequence>MTQPIGTQELQTALPPHALTSVSTRSRSSSPREPSEATYRAQTFFRAGIHVDVNVPRQVQSNVDLALEAPPATLATINHLATKLQRESLELTAAQAGETEWTVLLHEILKELKSTDVIVARNRDWRPDLKPEVHQPSMSIPQKRLRDNLGDKVSEYPRITAGPKAPLPSAQSSDSSLLDKPQTTEPTSAGQLATAPFSLKDPRPDISAGLSDQALALALRSVHGDSAKFYLHDLQETGSLISDPGEAPLGLRFPFLLVETKSGATGGNLYQAQNQAAVGGASAINILKGIFPLRCLSFLLPRKGPICELWAHFWDVNEHSYCMANVGVWRTTHMDGAFDFVSKISRVLNWGTGRFKDAIVERLALL</sequence>
<feature type="compositionally biased region" description="Low complexity" evidence="1">
    <location>
        <begin position="20"/>
        <end position="32"/>
    </location>
</feature>
<evidence type="ECO:0000256" key="1">
    <source>
        <dbReference type="SAM" id="MobiDB-lite"/>
    </source>
</evidence>
<dbReference type="EMBL" id="KZ824425">
    <property type="protein sequence ID" value="RAL04021.1"/>
    <property type="molecule type" value="Genomic_DNA"/>
</dbReference>
<feature type="domain" description="DUF7924" evidence="2">
    <location>
        <begin position="184"/>
        <end position="286"/>
    </location>
</feature>